<evidence type="ECO:0000313" key="2">
    <source>
        <dbReference type="EMBL" id="CAD7289543.1"/>
    </source>
</evidence>
<protein>
    <recommendedName>
        <fullName evidence="4">Transcriptional regulator</fullName>
    </recommendedName>
</protein>
<name>A0ABN7KAJ8_9BACT</name>
<organism evidence="2 3">
    <name type="scientific">Campylobacter majalis</name>
    <dbReference type="NCBI Taxonomy" id="2790656"/>
    <lineage>
        <taxon>Bacteria</taxon>
        <taxon>Pseudomonadati</taxon>
        <taxon>Campylobacterota</taxon>
        <taxon>Epsilonproteobacteria</taxon>
        <taxon>Campylobacterales</taxon>
        <taxon>Campylobacteraceae</taxon>
        <taxon>Campylobacter</taxon>
    </lineage>
</organism>
<keyword evidence="3" id="KW-1185">Reference proteome</keyword>
<evidence type="ECO:0008006" key="4">
    <source>
        <dbReference type="Google" id="ProtNLM"/>
    </source>
</evidence>
<sequence>MNDKNLIKSTCKELNLTYKQLGELIGYSEGALKTISSTGKVSENLEKSIALLYRIKELENKNKEMENLKTTLKKLLDLK</sequence>
<accession>A0ABN7KAJ8</accession>
<evidence type="ECO:0000313" key="3">
    <source>
        <dbReference type="Proteomes" id="UP000789803"/>
    </source>
</evidence>
<dbReference type="EMBL" id="CAJHOF010000018">
    <property type="protein sequence ID" value="CAD7289543.1"/>
    <property type="molecule type" value="Genomic_DNA"/>
</dbReference>
<gene>
    <name evidence="2" type="ORF">LMG7974_01620</name>
</gene>
<dbReference type="RefSeq" id="WP_229933399.1">
    <property type="nucleotide sequence ID" value="NZ_CAJHOF010000018.1"/>
</dbReference>
<proteinExistence type="predicted"/>
<comment type="caution">
    <text evidence="2">The sequence shown here is derived from an EMBL/GenBank/DDBJ whole genome shotgun (WGS) entry which is preliminary data.</text>
</comment>
<keyword evidence="1" id="KW-0175">Coiled coil</keyword>
<reference evidence="2 3" key="1">
    <citation type="submission" date="2020-11" db="EMBL/GenBank/DDBJ databases">
        <authorList>
            <person name="Peeters C."/>
        </authorList>
    </citation>
    <scope>NUCLEOTIDE SEQUENCE [LARGE SCALE GENOMIC DNA]</scope>
    <source>
        <strain evidence="2 3">LMG 7974</strain>
    </source>
</reference>
<dbReference type="Proteomes" id="UP000789803">
    <property type="component" value="Unassembled WGS sequence"/>
</dbReference>
<feature type="coiled-coil region" evidence="1">
    <location>
        <begin position="48"/>
        <end position="78"/>
    </location>
</feature>
<evidence type="ECO:0000256" key="1">
    <source>
        <dbReference type="SAM" id="Coils"/>
    </source>
</evidence>